<evidence type="ECO:0000256" key="3">
    <source>
        <dbReference type="RuleBase" id="RU003788"/>
    </source>
</evidence>
<sequence>MTPQQLAALERMLILNEGKKLTVYQDSEGHPTVGIGFNLDRYGARTAIEAQGLDYDRVRAGAQSLTEAQASALLRADLNTAIDGAGRVVDNFDQLSFSRQAVLVDMCFNMGENKLMDFSKMRRAVERGDWQGAANEMENSNWFHQVGDRGPRMVEIMRTGAAREVLGERWGALQPGLGEEPTRLAGALSPDSRQLMGDSERAVRGLAQERGLAWDQGMHNTVAAVAMHAKNSGLSGISLLKVDAEGSIRFVQTDGGTLREGFIDAKTAANTPEAESMQALVAADQRLASDAAPQVLAADAAMVDARARG</sequence>
<keyword evidence="6" id="KW-1185">Reference proteome</keyword>
<dbReference type="Gene3D" id="1.10.530.40">
    <property type="match status" value="1"/>
</dbReference>
<dbReference type="PANTHER" id="PTHR37406">
    <property type="entry name" value="T4-TYPE LYSOZYME 1-RELATED"/>
    <property type="match status" value="1"/>
</dbReference>
<keyword evidence="3" id="KW-0326">Glycosidase</keyword>
<accession>A0A167H9M7</accession>
<comment type="similarity">
    <text evidence="3">Belongs to the glycosyl hydrolase 24 family.</text>
</comment>
<dbReference type="GO" id="GO:0009253">
    <property type="term" value="P:peptidoglycan catabolic process"/>
    <property type="evidence" value="ECO:0007669"/>
    <property type="project" value="InterPro"/>
</dbReference>
<dbReference type="GO" id="GO:0016998">
    <property type="term" value="P:cell wall macromolecule catabolic process"/>
    <property type="evidence" value="ECO:0007669"/>
    <property type="project" value="InterPro"/>
</dbReference>
<dbReference type="EMBL" id="LVWD01000030">
    <property type="protein sequence ID" value="OAD40552.1"/>
    <property type="molecule type" value="Genomic_DNA"/>
</dbReference>
<evidence type="ECO:0000313" key="6">
    <source>
        <dbReference type="Proteomes" id="UP000185657"/>
    </source>
</evidence>
<dbReference type="GO" id="GO:0031640">
    <property type="term" value="P:killing of cells of another organism"/>
    <property type="evidence" value="ECO:0007669"/>
    <property type="project" value="UniProtKB-KW"/>
</dbReference>
<evidence type="ECO:0000256" key="1">
    <source>
        <dbReference type="ARBA" id="ARBA00022529"/>
    </source>
</evidence>
<reference evidence="4 7" key="2">
    <citation type="submission" date="2016-10" db="EMBL/GenBank/DDBJ databases">
        <title>Hydorgenophaga sp. LPB0072 isolated from gastropod.</title>
        <authorList>
            <person name="Kim E."/>
            <person name="Yi H."/>
        </authorList>
    </citation>
    <scope>NUCLEOTIDE SEQUENCE [LARGE SCALE GENOMIC DNA]</scope>
    <source>
        <strain evidence="4 7">LPB0072</strain>
    </source>
</reference>
<protein>
    <recommendedName>
        <fullName evidence="3">Lysozyme</fullName>
        <ecNumber evidence="3">3.2.1.17</ecNumber>
    </recommendedName>
</protein>
<dbReference type="GO" id="GO:0042742">
    <property type="term" value="P:defense response to bacterium"/>
    <property type="evidence" value="ECO:0007669"/>
    <property type="project" value="UniProtKB-KW"/>
</dbReference>
<dbReference type="GO" id="GO:0003796">
    <property type="term" value="F:lysozyme activity"/>
    <property type="evidence" value="ECO:0007669"/>
    <property type="project" value="UniProtKB-EC"/>
</dbReference>
<dbReference type="Proteomes" id="UP000185657">
    <property type="component" value="Unassembled WGS sequence"/>
</dbReference>
<reference evidence="5 6" key="1">
    <citation type="submission" date="2016-02" db="EMBL/GenBank/DDBJ databases">
        <title>Draft genome sequence of Hydrogenophaga sp. LPB0072.</title>
        <authorList>
            <person name="Shin S.-K."/>
            <person name="Yi H."/>
        </authorList>
    </citation>
    <scope>NUCLEOTIDE SEQUENCE [LARGE SCALE GENOMIC DNA]</scope>
    <source>
        <strain evidence="5 6">LPB0072</strain>
    </source>
</reference>
<dbReference type="PANTHER" id="PTHR37406:SF1">
    <property type="entry name" value="T4-TYPE LYSOZYME 1-RELATED"/>
    <property type="match status" value="1"/>
</dbReference>
<gene>
    <name evidence="4" type="ORF">LPB072_07310</name>
    <name evidence="5" type="ORF">LPB72_16795</name>
</gene>
<dbReference type="Pfam" id="PF00959">
    <property type="entry name" value="Phage_lysozyme"/>
    <property type="match status" value="1"/>
</dbReference>
<evidence type="ECO:0000313" key="5">
    <source>
        <dbReference type="EMBL" id="OAD40552.1"/>
    </source>
</evidence>
<proteinExistence type="inferred from homology"/>
<dbReference type="PRINTS" id="PR00684">
    <property type="entry name" value="T4LYSOZYME"/>
</dbReference>
<dbReference type="RefSeq" id="WP_066093351.1">
    <property type="nucleotide sequence ID" value="NZ_LVWD01000030.1"/>
</dbReference>
<dbReference type="InterPro" id="IPR052619">
    <property type="entry name" value="Phage_lysozyme-like"/>
</dbReference>
<evidence type="ECO:0000256" key="2">
    <source>
        <dbReference type="ARBA" id="ARBA00022638"/>
    </source>
</evidence>
<dbReference type="InterPro" id="IPR002196">
    <property type="entry name" value="Glyco_hydro_24"/>
</dbReference>
<dbReference type="OrthoDB" id="9091992at2"/>
<evidence type="ECO:0000313" key="4">
    <source>
        <dbReference type="EMBL" id="AOW12680.1"/>
    </source>
</evidence>
<dbReference type="InterPro" id="IPR001165">
    <property type="entry name" value="T4-type_lysozyme"/>
</dbReference>
<dbReference type="EMBL" id="CP017476">
    <property type="protein sequence ID" value="AOW12680.1"/>
    <property type="molecule type" value="Genomic_DNA"/>
</dbReference>
<keyword evidence="2 3" id="KW-0081">Bacteriolytic enzyme</keyword>
<comment type="catalytic activity">
    <reaction evidence="3">
        <text>Hydrolysis of (1-&gt;4)-beta-linkages between N-acetylmuramic acid and N-acetyl-D-glucosamine residues in a peptidoglycan and between N-acetyl-D-glucosamine residues in chitodextrins.</text>
        <dbReference type="EC" id="3.2.1.17"/>
    </reaction>
</comment>
<dbReference type="EC" id="3.2.1.17" evidence="3"/>
<dbReference type="InterPro" id="IPR023347">
    <property type="entry name" value="Lysozyme_dom_sf"/>
</dbReference>
<dbReference type="KEGG" id="hyl:LPB072_07310"/>
<keyword evidence="1 3" id="KW-0929">Antimicrobial</keyword>
<organism evidence="4 7">
    <name type="scientific">Hydrogenophaga crassostreae</name>
    <dbReference type="NCBI Taxonomy" id="1763535"/>
    <lineage>
        <taxon>Bacteria</taxon>
        <taxon>Pseudomonadati</taxon>
        <taxon>Pseudomonadota</taxon>
        <taxon>Betaproteobacteria</taxon>
        <taxon>Burkholderiales</taxon>
        <taxon>Comamonadaceae</taxon>
        <taxon>Hydrogenophaga</taxon>
    </lineage>
</organism>
<name>A0A167H9M7_9BURK</name>
<keyword evidence="3" id="KW-0378">Hydrolase</keyword>
<dbReference type="InterPro" id="IPR023346">
    <property type="entry name" value="Lysozyme-like_dom_sf"/>
</dbReference>
<dbReference type="AlphaFoldDB" id="A0A167H9M7"/>
<evidence type="ECO:0000313" key="7">
    <source>
        <dbReference type="Proteomes" id="UP000185680"/>
    </source>
</evidence>
<dbReference type="SUPFAM" id="SSF53955">
    <property type="entry name" value="Lysozyme-like"/>
    <property type="match status" value="1"/>
</dbReference>
<dbReference type="Proteomes" id="UP000185680">
    <property type="component" value="Chromosome"/>
</dbReference>